<evidence type="ECO:0000256" key="5">
    <source>
        <dbReference type="ARBA" id="ARBA00023136"/>
    </source>
</evidence>
<evidence type="ECO:0000313" key="8">
    <source>
        <dbReference type="Proteomes" id="UP001310692"/>
    </source>
</evidence>
<name>A0ABU7LYU1_9PROT</name>
<dbReference type="PANTHER" id="PTHR30213">
    <property type="entry name" value="INNER MEMBRANE PROTEIN YHJD"/>
    <property type="match status" value="1"/>
</dbReference>
<protein>
    <submittedName>
        <fullName evidence="7">YihY/virulence factor BrkB family protein</fullName>
    </submittedName>
</protein>
<evidence type="ECO:0000256" key="4">
    <source>
        <dbReference type="ARBA" id="ARBA00022989"/>
    </source>
</evidence>
<organism evidence="7 8">
    <name type="scientific">Hyphobacterium marinum</name>
    <dbReference type="NCBI Taxonomy" id="3116574"/>
    <lineage>
        <taxon>Bacteria</taxon>
        <taxon>Pseudomonadati</taxon>
        <taxon>Pseudomonadota</taxon>
        <taxon>Alphaproteobacteria</taxon>
        <taxon>Maricaulales</taxon>
        <taxon>Maricaulaceae</taxon>
        <taxon>Hyphobacterium</taxon>
    </lineage>
</organism>
<feature type="transmembrane region" description="Helical" evidence="6">
    <location>
        <begin position="226"/>
        <end position="251"/>
    </location>
</feature>
<dbReference type="Pfam" id="PF03631">
    <property type="entry name" value="Virul_fac_BrkB"/>
    <property type="match status" value="1"/>
</dbReference>
<evidence type="ECO:0000313" key="7">
    <source>
        <dbReference type="EMBL" id="MEE2566626.1"/>
    </source>
</evidence>
<evidence type="ECO:0000256" key="6">
    <source>
        <dbReference type="SAM" id="Phobius"/>
    </source>
</evidence>
<feature type="transmembrane region" description="Helical" evidence="6">
    <location>
        <begin position="194"/>
        <end position="214"/>
    </location>
</feature>
<keyword evidence="3 6" id="KW-0812">Transmembrane</keyword>
<sequence length="305" mass="32869">MQRFYTPLRILRRLSALVANWPIVGVIVRAIRRTMAREVMLFAGGVSFFTLLALFPAIAVLASIYGIAFSIDDAQVQIERFAGILPQTARDFAFDQIARIAVQSNTSLSIQGGIALLISLFAAARGAKALIAGLNQIARVGDLRNIFKFNLLAMGAVLAGGLLVGLSNIVILTFPVLLRSAGRWLGFEQVNVGAVLNEWTISASAMTLALSLMYRYVMRRAGEVSWTASIIAAGVSTSLWLAISALFSLYVSSIVHPGAYGSIGALVVFLLWIYWGAYAVFFGGALAIEIDGRERPPEGELDLPV</sequence>
<dbReference type="Proteomes" id="UP001310692">
    <property type="component" value="Unassembled WGS sequence"/>
</dbReference>
<proteinExistence type="predicted"/>
<feature type="transmembrane region" description="Helical" evidence="6">
    <location>
        <begin position="114"/>
        <end position="137"/>
    </location>
</feature>
<dbReference type="InterPro" id="IPR017039">
    <property type="entry name" value="Virul_fac_BrkB"/>
</dbReference>
<evidence type="ECO:0000256" key="2">
    <source>
        <dbReference type="ARBA" id="ARBA00022475"/>
    </source>
</evidence>
<dbReference type="EMBL" id="JAZDRO010000003">
    <property type="protein sequence ID" value="MEE2566626.1"/>
    <property type="molecule type" value="Genomic_DNA"/>
</dbReference>
<comment type="subcellular location">
    <subcellularLocation>
        <location evidence="1">Cell membrane</location>
        <topology evidence="1">Multi-pass membrane protein</topology>
    </subcellularLocation>
</comment>
<keyword evidence="2" id="KW-1003">Cell membrane</keyword>
<keyword evidence="8" id="KW-1185">Reference proteome</keyword>
<accession>A0ABU7LYU1</accession>
<feature type="transmembrane region" description="Helical" evidence="6">
    <location>
        <begin position="39"/>
        <end position="67"/>
    </location>
</feature>
<evidence type="ECO:0000256" key="3">
    <source>
        <dbReference type="ARBA" id="ARBA00022692"/>
    </source>
</evidence>
<evidence type="ECO:0000256" key="1">
    <source>
        <dbReference type="ARBA" id="ARBA00004651"/>
    </source>
</evidence>
<dbReference type="RefSeq" id="WP_330196175.1">
    <property type="nucleotide sequence ID" value="NZ_JAZDRO010000003.1"/>
</dbReference>
<keyword evidence="5 6" id="KW-0472">Membrane</keyword>
<keyword evidence="4 6" id="KW-1133">Transmembrane helix</keyword>
<reference evidence="7 8" key="1">
    <citation type="submission" date="2024-01" db="EMBL/GenBank/DDBJ databases">
        <title>Hyphobacterium bacterium isolated from marine sediment.</title>
        <authorList>
            <person name="Zhao S."/>
        </authorList>
    </citation>
    <scope>NUCLEOTIDE SEQUENCE [LARGE SCALE GENOMIC DNA]</scope>
    <source>
        <strain evidence="7 8">Y60-23</strain>
    </source>
</reference>
<feature type="transmembrane region" description="Helical" evidence="6">
    <location>
        <begin position="149"/>
        <end position="174"/>
    </location>
</feature>
<dbReference type="PANTHER" id="PTHR30213:SF0">
    <property type="entry name" value="UPF0761 MEMBRANE PROTEIN YIHY"/>
    <property type="match status" value="1"/>
</dbReference>
<feature type="transmembrane region" description="Helical" evidence="6">
    <location>
        <begin position="263"/>
        <end position="288"/>
    </location>
</feature>
<comment type="caution">
    <text evidence="7">The sequence shown here is derived from an EMBL/GenBank/DDBJ whole genome shotgun (WGS) entry which is preliminary data.</text>
</comment>
<dbReference type="PIRSF" id="PIRSF035875">
    <property type="entry name" value="RNase_BN"/>
    <property type="match status" value="1"/>
</dbReference>
<gene>
    <name evidence="7" type="ORF">V0U35_08020</name>
</gene>